<evidence type="ECO:0000259" key="5">
    <source>
        <dbReference type="Pfam" id="PF07992"/>
    </source>
</evidence>
<dbReference type="PANTHER" id="PTHR48105">
    <property type="entry name" value="THIOREDOXIN REDUCTASE 1-RELATED-RELATED"/>
    <property type="match status" value="1"/>
</dbReference>
<dbReference type="EMBL" id="JAQKAB010000004">
    <property type="protein sequence ID" value="MDA7026603.1"/>
    <property type="molecule type" value="Genomic_DNA"/>
</dbReference>
<dbReference type="InterPro" id="IPR023753">
    <property type="entry name" value="FAD/NAD-binding_dom"/>
</dbReference>
<evidence type="ECO:0000256" key="1">
    <source>
        <dbReference type="ARBA" id="ARBA00001974"/>
    </source>
</evidence>
<dbReference type="Proteomes" id="UP001211894">
    <property type="component" value="Unassembled WGS sequence"/>
</dbReference>
<comment type="cofactor">
    <cofactor evidence="1">
        <name>FAD</name>
        <dbReference type="ChEBI" id="CHEBI:57692"/>
    </cofactor>
</comment>
<dbReference type="Pfam" id="PF07992">
    <property type="entry name" value="Pyr_redox_2"/>
    <property type="match status" value="1"/>
</dbReference>
<dbReference type="PRINTS" id="PR00469">
    <property type="entry name" value="PNDRDTASEII"/>
</dbReference>
<proteinExistence type="predicted"/>
<name>A0ABT4X344_9BACI</name>
<keyword evidence="3" id="KW-0285">Flavoprotein</keyword>
<comment type="subunit">
    <text evidence="2">Homodimer.</text>
</comment>
<dbReference type="RefSeq" id="WP_271340449.1">
    <property type="nucleotide sequence ID" value="NZ_JAQKAB010000004.1"/>
</dbReference>
<dbReference type="InterPro" id="IPR050097">
    <property type="entry name" value="Ferredoxin-NADP_redctase_2"/>
</dbReference>
<keyword evidence="7" id="KW-1185">Reference proteome</keyword>
<evidence type="ECO:0000256" key="4">
    <source>
        <dbReference type="ARBA" id="ARBA00023002"/>
    </source>
</evidence>
<evidence type="ECO:0000256" key="2">
    <source>
        <dbReference type="ARBA" id="ARBA00011738"/>
    </source>
</evidence>
<evidence type="ECO:0000313" key="6">
    <source>
        <dbReference type="EMBL" id="MDA7026603.1"/>
    </source>
</evidence>
<accession>A0ABT4X344</accession>
<protein>
    <submittedName>
        <fullName evidence="6">NAD(P)/FAD-dependent oxidoreductase</fullName>
    </submittedName>
</protein>
<dbReference type="PRINTS" id="PR00368">
    <property type="entry name" value="FADPNR"/>
</dbReference>
<dbReference type="InterPro" id="IPR036188">
    <property type="entry name" value="FAD/NAD-bd_sf"/>
</dbReference>
<gene>
    <name evidence="6" type="ORF">PJ311_08260</name>
</gene>
<evidence type="ECO:0000313" key="7">
    <source>
        <dbReference type="Proteomes" id="UP001211894"/>
    </source>
</evidence>
<reference evidence="6 7" key="1">
    <citation type="submission" date="2023-01" db="EMBL/GenBank/DDBJ databases">
        <title>Bacillus changyiensis sp. nov., isolated from a coastal deposit.</title>
        <authorList>
            <person name="Xiao G."/>
            <person name="Lai Q."/>
            <person name="Hu Z."/>
            <person name="Shao Z."/>
        </authorList>
    </citation>
    <scope>NUCLEOTIDE SEQUENCE [LARGE SCALE GENOMIC DNA]</scope>
    <source>
        <strain evidence="6 7">CLL-7-23</strain>
    </source>
</reference>
<keyword evidence="4" id="KW-0560">Oxidoreductase</keyword>
<evidence type="ECO:0000256" key="3">
    <source>
        <dbReference type="ARBA" id="ARBA00022630"/>
    </source>
</evidence>
<dbReference type="SUPFAM" id="SSF51905">
    <property type="entry name" value="FAD/NAD(P)-binding domain"/>
    <property type="match status" value="1"/>
</dbReference>
<feature type="domain" description="FAD/NAD(P)-binding" evidence="5">
    <location>
        <begin position="4"/>
        <end position="274"/>
    </location>
</feature>
<sequence>MNMFDCVIVGGGSAGLSASLTLGRARRKIAVFDDGTNRNRVTQQSHGYLTRDGITPQAFKETGLKELNKYPSISYFHSTITEIINKCSGEYFIVKTSDGQEFYAEKLMLATGIQEEFSIPSVREFYGQSLFSCPYCDGWELRDQPIIIIAEKDEHVMHMVKLVYNWTNDVAVLTNGVELSKETVQKLQKRNIIIKSEYIKNLIGQNGDLKKIEFESGEIMIRSGGFVVPTYYRPHQFVEQLACQVDKDGTVVTDGAGRTTTRNVYIAGETQKLGATSLIIAAADGQKAAFSVNHDLVMERF</sequence>
<dbReference type="Gene3D" id="3.50.50.60">
    <property type="entry name" value="FAD/NAD(P)-binding domain"/>
    <property type="match status" value="2"/>
</dbReference>
<comment type="caution">
    <text evidence="6">The sequence shown here is derived from an EMBL/GenBank/DDBJ whole genome shotgun (WGS) entry which is preliminary data.</text>
</comment>
<organism evidence="6 7">
    <name type="scientific">Bacillus changyiensis</name>
    <dbReference type="NCBI Taxonomy" id="3004103"/>
    <lineage>
        <taxon>Bacteria</taxon>
        <taxon>Bacillati</taxon>
        <taxon>Bacillota</taxon>
        <taxon>Bacilli</taxon>
        <taxon>Bacillales</taxon>
        <taxon>Bacillaceae</taxon>
        <taxon>Bacillus</taxon>
    </lineage>
</organism>